<dbReference type="PANTHER" id="PTHR33164:SF104">
    <property type="entry name" value="TRANSCRIPTIONAL REGULATORY PROTEIN"/>
    <property type="match status" value="1"/>
</dbReference>
<dbReference type="AlphaFoldDB" id="A0A541BLY5"/>
<name>A0A541BLY5_9NOCA</name>
<evidence type="ECO:0000313" key="2">
    <source>
        <dbReference type="EMBL" id="TQF73337.1"/>
    </source>
</evidence>
<dbReference type="SMART" id="SM00347">
    <property type="entry name" value="HTH_MARR"/>
    <property type="match status" value="1"/>
</dbReference>
<reference evidence="2 3" key="1">
    <citation type="submission" date="2019-06" db="EMBL/GenBank/DDBJ databases">
        <title>Rhodococcus spaelei sp. nov., isolated from a cave.</title>
        <authorList>
            <person name="Lee S.D."/>
        </authorList>
    </citation>
    <scope>NUCLEOTIDE SEQUENCE [LARGE SCALE GENOMIC DNA]</scope>
    <source>
        <strain evidence="2 3">C9-5</strain>
    </source>
</reference>
<evidence type="ECO:0000313" key="3">
    <source>
        <dbReference type="Proteomes" id="UP000316256"/>
    </source>
</evidence>
<dbReference type="Gene3D" id="1.10.10.10">
    <property type="entry name" value="Winged helix-like DNA-binding domain superfamily/Winged helix DNA-binding domain"/>
    <property type="match status" value="1"/>
</dbReference>
<sequence length="170" mass="18779">MGDTGNSPDFVDGVRAEWARTYPQVDTSPIEVIGRITRIGSQALHQLDRALSPTGVTRVEFEILCALARADRPLRASEVTAVTMTSGASTTKHADRLAKVGLLERLPFERDGRVVLLHLTETGRALVDSELPRRVERDRRLLDGLDDRERETLAALLRRVSRNAEATTGP</sequence>
<dbReference type="PROSITE" id="PS50995">
    <property type="entry name" value="HTH_MARR_2"/>
    <property type="match status" value="1"/>
</dbReference>
<organism evidence="2 3">
    <name type="scientific">Rhodococcus spelaei</name>
    <dbReference type="NCBI Taxonomy" id="2546320"/>
    <lineage>
        <taxon>Bacteria</taxon>
        <taxon>Bacillati</taxon>
        <taxon>Actinomycetota</taxon>
        <taxon>Actinomycetes</taxon>
        <taxon>Mycobacteriales</taxon>
        <taxon>Nocardiaceae</taxon>
        <taxon>Rhodococcus</taxon>
    </lineage>
</organism>
<dbReference type="PANTHER" id="PTHR33164">
    <property type="entry name" value="TRANSCRIPTIONAL REGULATOR, MARR FAMILY"/>
    <property type="match status" value="1"/>
</dbReference>
<dbReference type="SUPFAM" id="SSF46785">
    <property type="entry name" value="Winged helix' DNA-binding domain"/>
    <property type="match status" value="1"/>
</dbReference>
<keyword evidence="3" id="KW-1185">Reference proteome</keyword>
<dbReference type="GO" id="GO:0006950">
    <property type="term" value="P:response to stress"/>
    <property type="evidence" value="ECO:0007669"/>
    <property type="project" value="TreeGrafter"/>
</dbReference>
<accession>A0A541BLY5</accession>
<dbReference type="EMBL" id="VIGH01000003">
    <property type="protein sequence ID" value="TQF73337.1"/>
    <property type="molecule type" value="Genomic_DNA"/>
</dbReference>
<dbReference type="InterPro" id="IPR036390">
    <property type="entry name" value="WH_DNA-bd_sf"/>
</dbReference>
<dbReference type="InterPro" id="IPR039422">
    <property type="entry name" value="MarR/SlyA-like"/>
</dbReference>
<proteinExistence type="predicted"/>
<dbReference type="GO" id="GO:0003700">
    <property type="term" value="F:DNA-binding transcription factor activity"/>
    <property type="evidence" value="ECO:0007669"/>
    <property type="project" value="InterPro"/>
</dbReference>
<dbReference type="RefSeq" id="WP_142097124.1">
    <property type="nucleotide sequence ID" value="NZ_VIGH01000003.1"/>
</dbReference>
<dbReference type="InterPro" id="IPR000835">
    <property type="entry name" value="HTH_MarR-typ"/>
</dbReference>
<protein>
    <submittedName>
        <fullName evidence="2">MarR family transcriptional regulator</fullName>
    </submittedName>
</protein>
<gene>
    <name evidence="2" type="ORF">FK531_07435</name>
</gene>
<feature type="domain" description="HTH marR-type" evidence="1">
    <location>
        <begin position="26"/>
        <end position="162"/>
    </location>
</feature>
<comment type="caution">
    <text evidence="2">The sequence shown here is derived from an EMBL/GenBank/DDBJ whole genome shotgun (WGS) entry which is preliminary data.</text>
</comment>
<dbReference type="PRINTS" id="PR00598">
    <property type="entry name" value="HTHMARR"/>
</dbReference>
<evidence type="ECO:0000259" key="1">
    <source>
        <dbReference type="PROSITE" id="PS50995"/>
    </source>
</evidence>
<dbReference type="Pfam" id="PF12802">
    <property type="entry name" value="MarR_2"/>
    <property type="match status" value="1"/>
</dbReference>
<dbReference type="InterPro" id="IPR036388">
    <property type="entry name" value="WH-like_DNA-bd_sf"/>
</dbReference>
<dbReference type="Proteomes" id="UP000316256">
    <property type="component" value="Unassembled WGS sequence"/>
</dbReference>
<dbReference type="OrthoDB" id="3237509at2"/>